<gene>
    <name evidence="1" type="ORF">H8S67_15935</name>
</gene>
<dbReference type="SUPFAM" id="SSF102114">
    <property type="entry name" value="Radical SAM enzymes"/>
    <property type="match status" value="1"/>
</dbReference>
<dbReference type="RefSeq" id="WP_186967956.1">
    <property type="nucleotide sequence ID" value="NZ_JACOOE010000008.1"/>
</dbReference>
<evidence type="ECO:0000313" key="2">
    <source>
        <dbReference type="Proteomes" id="UP000600600"/>
    </source>
</evidence>
<name>A0ABR7CF38_9BACE</name>
<keyword evidence="2" id="KW-1185">Reference proteome</keyword>
<proteinExistence type="predicted"/>
<protein>
    <submittedName>
        <fullName evidence="1">Radical SAM protein</fullName>
    </submittedName>
</protein>
<comment type="caution">
    <text evidence="1">The sequence shown here is derived from an EMBL/GenBank/DDBJ whole genome shotgun (WGS) entry which is preliminary data.</text>
</comment>
<dbReference type="Proteomes" id="UP000600600">
    <property type="component" value="Unassembled WGS sequence"/>
</dbReference>
<dbReference type="SFLD" id="SFLDS00029">
    <property type="entry name" value="Radical_SAM"/>
    <property type="match status" value="1"/>
</dbReference>
<sequence length="307" mass="35673">MNIGLLAVDSNYPNLALMKISSYHKARGDNVEWYNPLCSYDKVYMAKVFSFTPDYGYYINADQVEKDGTGYDIKKVLLPEIDRMIPDYDLYNVDKNLAYGFLTCGCPNHCKWCVVPKKEGNIATYMDIEEIAVNGRKNIILMDNNILASDYGLQQIEKIISMGVRVDFNQGLDARLVTDDIAKLLAKVKWMKRIRFGCDTPGQIAECERATALIDKYGYKGEYFFYCILLSDFKESFERVNHWKNKGGRFLPHCQPYRDLNNPHQIIPQWQKDLAGWADKKWIFRSCEFKDFTPRKGFVCSEYFDNN</sequence>
<dbReference type="InterPro" id="IPR058240">
    <property type="entry name" value="rSAM_sf"/>
</dbReference>
<organism evidence="1 2">
    <name type="scientific">Bacteroides difficilis</name>
    <dbReference type="NCBI Taxonomy" id="2763021"/>
    <lineage>
        <taxon>Bacteria</taxon>
        <taxon>Pseudomonadati</taxon>
        <taxon>Bacteroidota</taxon>
        <taxon>Bacteroidia</taxon>
        <taxon>Bacteroidales</taxon>
        <taxon>Bacteroidaceae</taxon>
        <taxon>Bacteroides</taxon>
    </lineage>
</organism>
<dbReference type="InterPro" id="IPR007197">
    <property type="entry name" value="rSAM"/>
</dbReference>
<accession>A0ABR7CF38</accession>
<dbReference type="EMBL" id="JACOOE010000008">
    <property type="protein sequence ID" value="MBC5606149.1"/>
    <property type="molecule type" value="Genomic_DNA"/>
</dbReference>
<reference evidence="1 2" key="1">
    <citation type="submission" date="2020-08" db="EMBL/GenBank/DDBJ databases">
        <title>Genome public.</title>
        <authorList>
            <person name="Liu C."/>
            <person name="Sun Q."/>
        </authorList>
    </citation>
    <scope>NUCLEOTIDE SEQUENCE [LARGE SCALE GENOMIC DNA]</scope>
    <source>
        <strain evidence="1 2">M27</strain>
    </source>
</reference>
<evidence type="ECO:0000313" key="1">
    <source>
        <dbReference type="EMBL" id="MBC5606149.1"/>
    </source>
</evidence>